<evidence type="ECO:0000259" key="7">
    <source>
        <dbReference type="PROSITE" id="PS51462"/>
    </source>
</evidence>
<dbReference type="InterPro" id="IPR039121">
    <property type="entry name" value="NUDT19"/>
</dbReference>
<dbReference type="Gene3D" id="3.90.79.10">
    <property type="entry name" value="Nucleoside Triphosphate Pyrophosphohydrolase"/>
    <property type="match status" value="1"/>
</dbReference>
<keyword evidence="4 8" id="KW-0378">Hydrolase</keyword>
<comment type="cofactor">
    <cofactor evidence="1">
        <name>Mn(2+)</name>
        <dbReference type="ChEBI" id="CHEBI:29035"/>
    </cofactor>
</comment>
<evidence type="ECO:0000256" key="5">
    <source>
        <dbReference type="ARBA" id="ARBA00022842"/>
    </source>
</evidence>
<dbReference type="GO" id="GO:0016818">
    <property type="term" value="F:hydrolase activity, acting on acid anhydrides, in phosphorus-containing anhydrides"/>
    <property type="evidence" value="ECO:0007669"/>
    <property type="project" value="InterPro"/>
</dbReference>
<organism evidence="8 9">
    <name type="scientific">Nakamurella alba</name>
    <dbReference type="NCBI Taxonomy" id="2665158"/>
    <lineage>
        <taxon>Bacteria</taxon>
        <taxon>Bacillati</taxon>
        <taxon>Actinomycetota</taxon>
        <taxon>Actinomycetes</taxon>
        <taxon>Nakamurellales</taxon>
        <taxon>Nakamurellaceae</taxon>
        <taxon>Nakamurella</taxon>
    </lineage>
</organism>
<dbReference type="PROSITE" id="PS51462">
    <property type="entry name" value="NUDIX"/>
    <property type="match status" value="1"/>
</dbReference>
<evidence type="ECO:0000256" key="2">
    <source>
        <dbReference type="ARBA" id="ARBA00001946"/>
    </source>
</evidence>
<evidence type="ECO:0000256" key="6">
    <source>
        <dbReference type="ARBA" id="ARBA00023211"/>
    </source>
</evidence>
<dbReference type="InterPro" id="IPR000086">
    <property type="entry name" value="NUDIX_hydrolase_dom"/>
</dbReference>
<dbReference type="AlphaFoldDB" id="A0A7K1FGP2"/>
<dbReference type="EMBL" id="WLYK01000001">
    <property type="protein sequence ID" value="MTD12453.1"/>
    <property type="molecule type" value="Genomic_DNA"/>
</dbReference>
<evidence type="ECO:0000313" key="8">
    <source>
        <dbReference type="EMBL" id="MTD12453.1"/>
    </source>
</evidence>
<gene>
    <name evidence="8" type="ORF">GIS00_00660</name>
</gene>
<name>A0A7K1FGP2_9ACTN</name>
<accession>A0A7K1FGP2</accession>
<sequence>MDLRSLGEAARRRAFEYLDAGLPAVEPRDSAAVVLLRDGEDGIELCMLMRSHAMATSGGVPVFPGGLIDPADGETRWLTGDPTEWAEALGTDRDLARAVVAGAVRELFEETGILLAEPRPPGGTMVARTWTAARRDLEAHRLTFADFLAARSLGIRTDGLRLWSTWITTEFESRRYRNAFFLAALPAGQEAEDGSTESDGLRWFRCDDLLAGAASGTLEVLPPQLSIALELREHRAVADALAAATAPREVVLPELRIAGDRLDLILPQHLVDRAAAWRSDEPTR</sequence>
<keyword evidence="6" id="KW-0464">Manganese</keyword>
<dbReference type="SUPFAM" id="SSF55811">
    <property type="entry name" value="Nudix"/>
    <property type="match status" value="1"/>
</dbReference>
<dbReference type="PANTHER" id="PTHR12318:SF0">
    <property type="entry name" value="ACYL-COENZYME A DIPHOSPHATASE NUDT19"/>
    <property type="match status" value="1"/>
</dbReference>
<comment type="cofactor">
    <cofactor evidence="2">
        <name>Mg(2+)</name>
        <dbReference type="ChEBI" id="CHEBI:18420"/>
    </cofactor>
</comment>
<comment type="caution">
    <text evidence="8">The sequence shown here is derived from an EMBL/GenBank/DDBJ whole genome shotgun (WGS) entry which is preliminary data.</text>
</comment>
<dbReference type="PANTHER" id="PTHR12318">
    <property type="entry name" value="TESTOSTERONE-REGULATED PROTEIN RP2"/>
    <property type="match status" value="1"/>
</dbReference>
<keyword evidence="9" id="KW-1185">Reference proteome</keyword>
<evidence type="ECO:0000256" key="4">
    <source>
        <dbReference type="ARBA" id="ARBA00022801"/>
    </source>
</evidence>
<dbReference type="InterPro" id="IPR015797">
    <property type="entry name" value="NUDIX_hydrolase-like_dom_sf"/>
</dbReference>
<evidence type="ECO:0000256" key="1">
    <source>
        <dbReference type="ARBA" id="ARBA00001936"/>
    </source>
</evidence>
<keyword evidence="5" id="KW-0460">Magnesium</keyword>
<dbReference type="RefSeq" id="WP_154766518.1">
    <property type="nucleotide sequence ID" value="NZ_WLYK01000001.1"/>
</dbReference>
<reference evidence="8 9" key="1">
    <citation type="submission" date="2019-11" db="EMBL/GenBank/DDBJ databases">
        <authorList>
            <person name="Jiang L.-Q."/>
        </authorList>
    </citation>
    <scope>NUCLEOTIDE SEQUENCE [LARGE SCALE GENOMIC DNA]</scope>
    <source>
        <strain evidence="8 9">YIM 132087</strain>
    </source>
</reference>
<protein>
    <submittedName>
        <fullName evidence="8">NUDIX hydrolase</fullName>
    </submittedName>
</protein>
<proteinExistence type="predicted"/>
<keyword evidence="3" id="KW-0479">Metal-binding</keyword>
<dbReference type="GO" id="GO:0046872">
    <property type="term" value="F:metal ion binding"/>
    <property type="evidence" value="ECO:0007669"/>
    <property type="project" value="UniProtKB-KW"/>
</dbReference>
<evidence type="ECO:0000256" key="3">
    <source>
        <dbReference type="ARBA" id="ARBA00022723"/>
    </source>
</evidence>
<dbReference type="CDD" id="cd18870">
    <property type="entry name" value="NUDIX_AcylCoAdiphos_Nudt19"/>
    <property type="match status" value="1"/>
</dbReference>
<dbReference type="Proteomes" id="UP000460221">
    <property type="component" value="Unassembled WGS sequence"/>
</dbReference>
<evidence type="ECO:0000313" key="9">
    <source>
        <dbReference type="Proteomes" id="UP000460221"/>
    </source>
</evidence>
<feature type="domain" description="Nudix hydrolase" evidence="7">
    <location>
        <begin position="26"/>
        <end position="226"/>
    </location>
</feature>